<protein>
    <submittedName>
        <fullName evidence="1">Uncharacterized protein</fullName>
    </submittedName>
</protein>
<dbReference type="EMBL" id="DXEZ01000161">
    <property type="protein sequence ID" value="HIX54528.1"/>
    <property type="molecule type" value="Genomic_DNA"/>
</dbReference>
<gene>
    <name evidence="1" type="ORF">H9853_05840</name>
</gene>
<evidence type="ECO:0000313" key="2">
    <source>
        <dbReference type="Proteomes" id="UP000824156"/>
    </source>
</evidence>
<reference evidence="1" key="1">
    <citation type="journal article" date="2021" name="PeerJ">
        <title>Extensive microbial diversity within the chicken gut microbiome revealed by metagenomics and culture.</title>
        <authorList>
            <person name="Gilroy R."/>
            <person name="Ravi A."/>
            <person name="Getino M."/>
            <person name="Pursley I."/>
            <person name="Horton D.L."/>
            <person name="Alikhan N.F."/>
            <person name="Baker D."/>
            <person name="Gharbi K."/>
            <person name="Hall N."/>
            <person name="Watson M."/>
            <person name="Adriaenssens E.M."/>
            <person name="Foster-Nyarko E."/>
            <person name="Jarju S."/>
            <person name="Secka A."/>
            <person name="Antonio M."/>
            <person name="Oren A."/>
            <person name="Chaudhuri R.R."/>
            <person name="La Ragione R."/>
            <person name="Hildebrand F."/>
            <person name="Pallen M.J."/>
        </authorList>
    </citation>
    <scope>NUCLEOTIDE SEQUENCE</scope>
    <source>
        <strain evidence="1">1719</strain>
    </source>
</reference>
<proteinExistence type="predicted"/>
<evidence type="ECO:0000313" key="1">
    <source>
        <dbReference type="EMBL" id="HIX54528.1"/>
    </source>
</evidence>
<name>A0A9D1W8Q0_9SPHI</name>
<sequence>MKFQKYRLHSHLAYDEKGQKALAMRTLAPRTAGCVLNNLIVYFCSYFRKLSGRINKTVFISICSMYHWMFSNRGEWQSYVEALKLPLVLWIGFYQRGFSRFGFSNNNGLLPCATSAYPD</sequence>
<reference evidence="1" key="2">
    <citation type="submission" date="2021-04" db="EMBL/GenBank/DDBJ databases">
        <authorList>
            <person name="Gilroy R."/>
        </authorList>
    </citation>
    <scope>NUCLEOTIDE SEQUENCE</scope>
    <source>
        <strain evidence="1">1719</strain>
    </source>
</reference>
<dbReference type="AlphaFoldDB" id="A0A9D1W8Q0"/>
<dbReference type="Proteomes" id="UP000824156">
    <property type="component" value="Unassembled WGS sequence"/>
</dbReference>
<comment type="caution">
    <text evidence="1">The sequence shown here is derived from an EMBL/GenBank/DDBJ whole genome shotgun (WGS) entry which is preliminary data.</text>
</comment>
<organism evidence="1 2">
    <name type="scientific">Candidatus Sphingobacterium stercoripullorum</name>
    <dbReference type="NCBI Taxonomy" id="2838759"/>
    <lineage>
        <taxon>Bacteria</taxon>
        <taxon>Pseudomonadati</taxon>
        <taxon>Bacteroidota</taxon>
        <taxon>Sphingobacteriia</taxon>
        <taxon>Sphingobacteriales</taxon>
        <taxon>Sphingobacteriaceae</taxon>
        <taxon>Sphingobacterium</taxon>
    </lineage>
</organism>
<accession>A0A9D1W8Q0</accession>